<gene>
    <name evidence="2" type="ORF">MCOR_5060</name>
</gene>
<feature type="transmembrane region" description="Helical" evidence="1">
    <location>
        <begin position="41"/>
        <end position="68"/>
    </location>
</feature>
<keyword evidence="1" id="KW-0812">Transmembrane</keyword>
<sequence>MSEMLVSYFSALVRVSNLIYLHFNFNLAFRFSCAFDSVKGVIANIIISTGMIGAILVALSTLYVFTWYQIYAESRKLKTNLGNNGSLRSATLKSAKAMCLFVVVYIIQWTPVTVYGTWQLISDVPFGLFLSVVIMTNLSGVFSGTIWLFNMANKNSVSNQGHGETNLDMTASKSRSTYYTDQSSTNKQ</sequence>
<dbReference type="Proteomes" id="UP000507470">
    <property type="component" value="Unassembled WGS sequence"/>
</dbReference>
<keyword evidence="1" id="KW-0472">Membrane</keyword>
<accession>A0A6J8AAY0</accession>
<feature type="transmembrane region" description="Helical" evidence="1">
    <location>
        <begin position="124"/>
        <end position="149"/>
    </location>
</feature>
<dbReference type="OrthoDB" id="6129765at2759"/>
<dbReference type="EMBL" id="CACVKT020000908">
    <property type="protein sequence ID" value="CAC5363760.1"/>
    <property type="molecule type" value="Genomic_DNA"/>
</dbReference>
<feature type="transmembrane region" description="Helical" evidence="1">
    <location>
        <begin position="97"/>
        <end position="118"/>
    </location>
</feature>
<reference evidence="2 3" key="1">
    <citation type="submission" date="2020-06" db="EMBL/GenBank/DDBJ databases">
        <authorList>
            <person name="Li R."/>
            <person name="Bekaert M."/>
        </authorList>
    </citation>
    <scope>NUCLEOTIDE SEQUENCE [LARGE SCALE GENOMIC DNA]</scope>
    <source>
        <strain evidence="3">wild</strain>
    </source>
</reference>
<keyword evidence="1" id="KW-1133">Transmembrane helix</keyword>
<evidence type="ECO:0000313" key="3">
    <source>
        <dbReference type="Proteomes" id="UP000507470"/>
    </source>
</evidence>
<proteinExistence type="predicted"/>
<organism evidence="2 3">
    <name type="scientific">Mytilus coruscus</name>
    <name type="common">Sea mussel</name>
    <dbReference type="NCBI Taxonomy" id="42192"/>
    <lineage>
        <taxon>Eukaryota</taxon>
        <taxon>Metazoa</taxon>
        <taxon>Spiralia</taxon>
        <taxon>Lophotrochozoa</taxon>
        <taxon>Mollusca</taxon>
        <taxon>Bivalvia</taxon>
        <taxon>Autobranchia</taxon>
        <taxon>Pteriomorphia</taxon>
        <taxon>Mytilida</taxon>
        <taxon>Mytiloidea</taxon>
        <taxon>Mytilidae</taxon>
        <taxon>Mytilinae</taxon>
        <taxon>Mytilus</taxon>
    </lineage>
</organism>
<protein>
    <submittedName>
        <fullName evidence="2">Uncharacterized protein</fullName>
    </submittedName>
</protein>
<evidence type="ECO:0000313" key="2">
    <source>
        <dbReference type="EMBL" id="CAC5363760.1"/>
    </source>
</evidence>
<name>A0A6J8AAY0_MYTCO</name>
<evidence type="ECO:0000256" key="1">
    <source>
        <dbReference type="SAM" id="Phobius"/>
    </source>
</evidence>
<dbReference type="AlphaFoldDB" id="A0A6J8AAY0"/>
<dbReference type="SUPFAM" id="SSF81321">
    <property type="entry name" value="Family A G protein-coupled receptor-like"/>
    <property type="match status" value="1"/>
</dbReference>
<keyword evidence="3" id="KW-1185">Reference proteome</keyword>
<dbReference type="Gene3D" id="1.20.1070.10">
    <property type="entry name" value="Rhodopsin 7-helix transmembrane proteins"/>
    <property type="match status" value="1"/>
</dbReference>